<dbReference type="OMA" id="KANIEYM"/>
<dbReference type="RefSeq" id="XP_012768579.1">
    <property type="nucleotide sequence ID" value="XM_012913125.1"/>
</dbReference>
<dbReference type="VEuPathDB" id="PiroplasmaDB:BBBOND_0302970"/>
<evidence type="ECO:0000313" key="4">
    <source>
        <dbReference type="Proteomes" id="UP000033188"/>
    </source>
</evidence>
<dbReference type="AlphaFoldDB" id="A0A061D781"/>
<feature type="compositionally biased region" description="Low complexity" evidence="1">
    <location>
        <begin position="176"/>
        <end position="189"/>
    </location>
</feature>
<evidence type="ECO:0000256" key="1">
    <source>
        <dbReference type="SAM" id="MobiDB-lite"/>
    </source>
</evidence>
<keyword evidence="4" id="KW-1185">Reference proteome</keyword>
<dbReference type="GeneID" id="24564934"/>
<sequence length="277" mass="29521">MAINDAAQRRRRSWILVGAGFVGVAALITTIVLVAVFCGSEDPISERYKLTTFDAMGNKKVMDMTPDQFFQAMKENTAFMLGDDRVQSEALYGCILDMTKSLGDWKVAADEAAAKAKAEEAAAGEEQPAEVAPAEAPKETTGCCSTPEKVADTPQAPATMVEASSTGAPEKPVEMTESPAATPTSTAEPGIPTAPGDASGLRGTSTGAPVSLRRRIAYRIAERLAQRRDNREAVVTSGLGDYMWNSIAAIVEAIDSAVPLHLWRDTYEGDLDIDETM</sequence>
<keyword evidence="2" id="KW-0472">Membrane</keyword>
<feature type="transmembrane region" description="Helical" evidence="2">
    <location>
        <begin position="14"/>
        <end position="37"/>
    </location>
</feature>
<reference evidence="4" key="1">
    <citation type="journal article" date="2014" name="Nucleic Acids Res.">
        <title>The evolutionary dynamics of variant antigen genes in Babesia reveal a history of genomic innovation underlying host-parasite interaction.</title>
        <authorList>
            <person name="Jackson A.P."/>
            <person name="Otto T.D."/>
            <person name="Darby A."/>
            <person name="Ramaprasad A."/>
            <person name="Xia D."/>
            <person name="Echaide I.E."/>
            <person name="Farber M."/>
            <person name="Gahlot S."/>
            <person name="Gamble J."/>
            <person name="Gupta D."/>
            <person name="Gupta Y."/>
            <person name="Jackson L."/>
            <person name="Malandrin L."/>
            <person name="Malas T.B."/>
            <person name="Moussa E."/>
            <person name="Nair M."/>
            <person name="Reid A.J."/>
            <person name="Sanders M."/>
            <person name="Sharma J."/>
            <person name="Tracey A."/>
            <person name="Quail M.A."/>
            <person name="Weir W."/>
            <person name="Wastling J.M."/>
            <person name="Hall N."/>
            <person name="Willadsen P."/>
            <person name="Lingelbach K."/>
            <person name="Shiels B."/>
            <person name="Tait A."/>
            <person name="Berriman M."/>
            <person name="Allred D.R."/>
            <person name="Pain A."/>
        </authorList>
    </citation>
    <scope>NUCLEOTIDE SEQUENCE [LARGE SCALE GENOMIC DNA]</scope>
    <source>
        <strain evidence="4">Bond</strain>
    </source>
</reference>
<dbReference type="EMBL" id="LK391709">
    <property type="protein sequence ID" value="CDR96393.1"/>
    <property type="molecule type" value="Genomic_DNA"/>
</dbReference>
<name>A0A061D781_BABBI</name>
<keyword evidence="2" id="KW-0812">Transmembrane</keyword>
<evidence type="ECO:0000313" key="3">
    <source>
        <dbReference type="EMBL" id="CDR96393.1"/>
    </source>
</evidence>
<proteinExistence type="predicted"/>
<organism evidence="3 4">
    <name type="scientific">Babesia bigemina</name>
    <dbReference type="NCBI Taxonomy" id="5866"/>
    <lineage>
        <taxon>Eukaryota</taxon>
        <taxon>Sar</taxon>
        <taxon>Alveolata</taxon>
        <taxon>Apicomplexa</taxon>
        <taxon>Aconoidasida</taxon>
        <taxon>Piroplasmida</taxon>
        <taxon>Babesiidae</taxon>
        <taxon>Babesia</taxon>
    </lineage>
</organism>
<keyword evidence="2" id="KW-1133">Transmembrane helix</keyword>
<feature type="region of interest" description="Disordered" evidence="1">
    <location>
        <begin position="118"/>
        <end position="207"/>
    </location>
</feature>
<dbReference type="Proteomes" id="UP000033188">
    <property type="component" value="Chromosome 3"/>
</dbReference>
<feature type="compositionally biased region" description="Low complexity" evidence="1">
    <location>
        <begin position="124"/>
        <end position="135"/>
    </location>
</feature>
<evidence type="ECO:0000256" key="2">
    <source>
        <dbReference type="SAM" id="Phobius"/>
    </source>
</evidence>
<dbReference type="KEGG" id="bbig:BBBOND_0302970"/>
<dbReference type="OrthoDB" id="10513606at2759"/>
<gene>
    <name evidence="3" type="ORF">BBBOND_0302970</name>
</gene>
<protein>
    <submittedName>
        <fullName evidence="3">Membrane protein, putative</fullName>
    </submittedName>
</protein>
<accession>A0A061D781</accession>